<protein>
    <submittedName>
        <fullName evidence="2">Peptidoglycan-binding protein</fullName>
    </submittedName>
</protein>
<evidence type="ECO:0000313" key="3">
    <source>
        <dbReference type="Proteomes" id="UP000515277"/>
    </source>
</evidence>
<dbReference type="InterPro" id="IPR002477">
    <property type="entry name" value="Peptidoglycan-bd-like"/>
</dbReference>
<sequence>MSYGGFDLRLGDHDGKPAQNLPPRWGGIDNPSLSSISAETASSISGNSAALAIYEHVRKLQEDLVFLGFSVVGKPDGEFGIRTGWGVREFQIYASMAQVACIRQGRKGQLLLSETGSPVKVDNLEVYFDGSAAILAKAGKAAVVGGTTAGPVSCYVDSLQSIVNSARYSGPISGVMNAKTRLAIDHWLDNDYRCPVVFEAWKMVQGIRSDIADSGCNIWAHDSFTEGVPRVFVRDFSSCFEFPVGRAQNHYHAVGYYESRGFGGPNSTKRHSWSPDAEMTVKNIIGSPVNPVEINSPALSTYRAIRVVAEAECFGRFDVLNAWDNALMSAGPCHWTMGLFDSGQYERGEFAGFISYLKQRDNETFMKVFGGFGVYPKYDWGDSRLYAEDLKKYSGWVRLTNDTYNPAQQLHAESEFDDLPRTKEEAHYLKTWHWFYRLSMAGRTLSGYREAMWSMAKVRIRDVLNKEVQFRVGATTVVSTLGRVFTSEKSVAILLRWHVYRPSHVVHDEHQRIVPIIQQVINETVTVNWQLPVSNWGDAHETALSRRLLSAAAAINPTVATSIVFGFTQPQGAVRTGRNTFILDE</sequence>
<dbReference type="AlphaFoldDB" id="A0A7G8YJS7"/>
<dbReference type="EMBL" id="CP060201">
    <property type="protein sequence ID" value="QNH75927.1"/>
    <property type="molecule type" value="Genomic_DNA"/>
</dbReference>
<dbReference type="RefSeq" id="WP_179600021.1">
    <property type="nucleotide sequence ID" value="NZ_CP060201.1"/>
</dbReference>
<organism evidence="2 3">
    <name type="scientific">Pseudomonas protegens</name>
    <dbReference type="NCBI Taxonomy" id="380021"/>
    <lineage>
        <taxon>Bacteria</taxon>
        <taxon>Pseudomonadati</taxon>
        <taxon>Pseudomonadota</taxon>
        <taxon>Gammaproteobacteria</taxon>
        <taxon>Pseudomonadales</taxon>
        <taxon>Pseudomonadaceae</taxon>
        <taxon>Pseudomonas</taxon>
    </lineage>
</organism>
<evidence type="ECO:0000313" key="2">
    <source>
        <dbReference type="EMBL" id="QNH75927.1"/>
    </source>
</evidence>
<dbReference type="Proteomes" id="UP000515277">
    <property type="component" value="Chromosome"/>
</dbReference>
<accession>A0A7G8YJS7</accession>
<feature type="domain" description="Peptidoglycan binding-like" evidence="1">
    <location>
        <begin position="56"/>
        <end position="91"/>
    </location>
</feature>
<name>A0A7G8YJS7_9PSED</name>
<reference evidence="3" key="1">
    <citation type="journal article" date="2020" name="Microbiol. Resour. Announc.">
        <title>Complete genome sequences of four natural Pseudomonas isolates that catabolize a wide range of aromatic compounds relevant to lignin valorization.</title>
        <authorList>
            <person name="Hatmaker E.A."/>
            <person name="Presley G."/>
            <person name="Cannon O."/>
            <person name="Guss A.M."/>
            <person name="Elkins J.G."/>
        </authorList>
    </citation>
    <scope>NUCLEOTIDE SEQUENCE [LARGE SCALE GENOMIC DNA]</scope>
    <source>
        <strain evidence="3">H1F5C</strain>
    </source>
</reference>
<proteinExistence type="predicted"/>
<dbReference type="Pfam" id="PF01471">
    <property type="entry name" value="PG_binding_1"/>
    <property type="match status" value="1"/>
</dbReference>
<evidence type="ECO:0000259" key="1">
    <source>
        <dbReference type="Pfam" id="PF01471"/>
    </source>
</evidence>
<gene>
    <name evidence="2" type="ORF">GGI48_21845</name>
</gene>